<dbReference type="VEuPathDB" id="ToxoDB:CSUI_005568"/>
<organism evidence="2 3">
    <name type="scientific">Cystoisospora suis</name>
    <dbReference type="NCBI Taxonomy" id="483139"/>
    <lineage>
        <taxon>Eukaryota</taxon>
        <taxon>Sar</taxon>
        <taxon>Alveolata</taxon>
        <taxon>Apicomplexa</taxon>
        <taxon>Conoidasida</taxon>
        <taxon>Coccidia</taxon>
        <taxon>Eucoccidiorida</taxon>
        <taxon>Eimeriorina</taxon>
        <taxon>Sarcocystidae</taxon>
        <taxon>Cystoisospora</taxon>
    </lineage>
</organism>
<sequence length="352" mass="37671">MVGKQCLRSTVKLALCLSASSLHSWFETVDAISQGIGARGGEREPATKPVVDLDPTRLPILLDASVLNNISELPEPHECKYSAGTLNLTLQSPMKGATFRCEDPEDLISPVKGEEMLAYQVGNDGACDTSNIVTGDDWHFRFGVVPSTETKKQYAAVVGRGWSIAEDRQLCYVCTSKIDANKKCNVIVTIPQAQLTNEATCEQEGSGVLASFKADGSDLSVTLTCPSGQTLSPAVDEKQAYTGDLCQQTAPLDDISPGATLTDEKTKGGEKQYKLKLKSLPEQPRLFCYQCKGTSTTDATKSCDLYIYAPTQKKGRDGGTDTGSATMYSPASPLVYVSVLVLAVGLGNSIFL</sequence>
<dbReference type="Gene3D" id="2.60.40.1320">
    <property type="entry name" value="SRS domain"/>
    <property type="match status" value="2"/>
</dbReference>
<keyword evidence="3" id="KW-1185">Reference proteome</keyword>
<proteinExistence type="predicted"/>
<evidence type="ECO:0000313" key="3">
    <source>
        <dbReference type="Proteomes" id="UP000221165"/>
    </source>
</evidence>
<name>A0A2C6KX78_9APIC</name>
<dbReference type="GeneID" id="94428951"/>
<feature type="domain" description="SRS" evidence="1">
    <location>
        <begin position="198"/>
        <end position="304"/>
    </location>
</feature>
<dbReference type="InterPro" id="IPR036755">
    <property type="entry name" value="SRS_dom_sf"/>
</dbReference>
<dbReference type="Proteomes" id="UP000221165">
    <property type="component" value="Unassembled WGS sequence"/>
</dbReference>
<evidence type="ECO:0000313" key="2">
    <source>
        <dbReference type="EMBL" id="PHJ20614.1"/>
    </source>
</evidence>
<dbReference type="SUPFAM" id="SSF74877">
    <property type="entry name" value="Major surface antigen p30, SAG1"/>
    <property type="match status" value="1"/>
</dbReference>
<dbReference type="EMBL" id="MIGC01002674">
    <property type="protein sequence ID" value="PHJ20614.1"/>
    <property type="molecule type" value="Genomic_DNA"/>
</dbReference>
<dbReference type="GO" id="GO:0016020">
    <property type="term" value="C:membrane"/>
    <property type="evidence" value="ECO:0007669"/>
    <property type="project" value="InterPro"/>
</dbReference>
<evidence type="ECO:0000259" key="1">
    <source>
        <dbReference type="Pfam" id="PF04092"/>
    </source>
</evidence>
<gene>
    <name evidence="2" type="ORF">CSUI_005568</name>
</gene>
<reference evidence="2 3" key="1">
    <citation type="journal article" date="2017" name="Int. J. Parasitol.">
        <title>The genome of the protozoan parasite Cystoisospora suis and a reverse vaccinology approach to identify vaccine candidates.</title>
        <authorList>
            <person name="Palmieri N."/>
            <person name="Shrestha A."/>
            <person name="Ruttkowski B."/>
            <person name="Beck T."/>
            <person name="Vogl C."/>
            <person name="Tomley F."/>
            <person name="Blake D.P."/>
            <person name="Joachim A."/>
        </authorList>
    </citation>
    <scope>NUCLEOTIDE SEQUENCE [LARGE SCALE GENOMIC DNA]</scope>
    <source>
        <strain evidence="2 3">Wien I</strain>
    </source>
</reference>
<dbReference type="InterPro" id="IPR007226">
    <property type="entry name" value="SRS_dom"/>
</dbReference>
<dbReference type="AlphaFoldDB" id="A0A2C6KX78"/>
<protein>
    <submittedName>
        <fullName evidence="2">Sag-related sequence srs17b</fullName>
    </submittedName>
</protein>
<dbReference type="Pfam" id="PF04092">
    <property type="entry name" value="SAG"/>
    <property type="match status" value="1"/>
</dbReference>
<comment type="caution">
    <text evidence="2">The sequence shown here is derived from an EMBL/GenBank/DDBJ whole genome shotgun (WGS) entry which is preliminary data.</text>
</comment>
<dbReference type="RefSeq" id="XP_067922301.1">
    <property type="nucleotide sequence ID" value="XM_068065740.1"/>
</dbReference>
<accession>A0A2C6KX78</accession>